<sequence>MLSNLHFELAEVRVEQERDAKVAAVRADLKKAGATECLDCGHAIPQARRFAYPSAIRCFDCQVSIEREVYCR</sequence>
<keyword evidence="2" id="KW-0863">Zinc-finger</keyword>
<gene>
    <name evidence="6" type="ORF">GOZ90_11735</name>
</gene>
<evidence type="ECO:0000313" key="7">
    <source>
        <dbReference type="Proteomes" id="UP000477951"/>
    </source>
</evidence>
<evidence type="ECO:0000256" key="3">
    <source>
        <dbReference type="ARBA" id="ARBA00022833"/>
    </source>
</evidence>
<dbReference type="PROSITE" id="PS51128">
    <property type="entry name" value="ZF_DKSA_2"/>
    <property type="match status" value="1"/>
</dbReference>
<feature type="domain" description="Zinc finger DksA/TraR C4-type" evidence="5">
    <location>
        <begin position="37"/>
        <end position="67"/>
    </location>
</feature>
<feature type="zinc finger region" description="dksA C4-type" evidence="4">
    <location>
        <begin position="37"/>
        <end position="61"/>
    </location>
</feature>
<dbReference type="GO" id="GO:1900378">
    <property type="term" value="P:positive regulation of secondary metabolite biosynthetic process"/>
    <property type="evidence" value="ECO:0007669"/>
    <property type="project" value="TreeGrafter"/>
</dbReference>
<evidence type="ECO:0000313" key="6">
    <source>
        <dbReference type="EMBL" id="MUZ73353.1"/>
    </source>
</evidence>
<dbReference type="Pfam" id="PF01258">
    <property type="entry name" value="zf-dskA_traR"/>
    <property type="match status" value="1"/>
</dbReference>
<name>A0A6L6VCD0_AGRVI</name>
<dbReference type="Gene3D" id="1.20.120.910">
    <property type="entry name" value="DksA, coiled-coil domain"/>
    <property type="match status" value="1"/>
</dbReference>
<protein>
    <submittedName>
        <fullName evidence="6">TraR/DksA family transcriptional regulator</fullName>
    </submittedName>
</protein>
<keyword evidence="3" id="KW-0862">Zinc</keyword>
<comment type="caution">
    <text evidence="6">The sequence shown here is derived from an EMBL/GenBank/DDBJ whole genome shotgun (WGS) entry which is preliminary data.</text>
</comment>
<dbReference type="Proteomes" id="UP000477951">
    <property type="component" value="Unassembled WGS sequence"/>
</dbReference>
<organism evidence="6 7">
    <name type="scientific">Agrobacterium vitis</name>
    <name type="common">Rhizobium vitis</name>
    <dbReference type="NCBI Taxonomy" id="373"/>
    <lineage>
        <taxon>Bacteria</taxon>
        <taxon>Pseudomonadati</taxon>
        <taxon>Pseudomonadota</taxon>
        <taxon>Alphaproteobacteria</taxon>
        <taxon>Hyphomicrobiales</taxon>
        <taxon>Rhizobiaceae</taxon>
        <taxon>Rhizobium/Agrobacterium group</taxon>
        <taxon>Agrobacterium</taxon>
    </lineage>
</organism>
<dbReference type="PANTHER" id="PTHR38777:SF1">
    <property type="entry name" value="DNAK SUPPRESSOR PROTEIN"/>
    <property type="match status" value="1"/>
</dbReference>
<dbReference type="EMBL" id="WPHR01000007">
    <property type="protein sequence ID" value="MUZ73353.1"/>
    <property type="molecule type" value="Genomic_DNA"/>
</dbReference>
<dbReference type="GO" id="GO:0008270">
    <property type="term" value="F:zinc ion binding"/>
    <property type="evidence" value="ECO:0007669"/>
    <property type="project" value="UniProtKB-KW"/>
</dbReference>
<reference evidence="6 7" key="1">
    <citation type="submission" date="2019-12" db="EMBL/GenBank/DDBJ databases">
        <title>Whole-genome sequencing of Allorhizobium vitis.</title>
        <authorList>
            <person name="Gan H.M."/>
            <person name="Szegedi E."/>
            <person name="Burr T."/>
            <person name="Savka M.A."/>
        </authorList>
    </citation>
    <scope>NUCLEOTIDE SEQUENCE [LARGE SCALE GENOMIC DNA]</scope>
    <source>
        <strain evidence="6 7">CG516</strain>
    </source>
</reference>
<dbReference type="AlphaFoldDB" id="A0A6L6VCD0"/>
<accession>A0A6L6VCD0</accession>
<evidence type="ECO:0000256" key="4">
    <source>
        <dbReference type="PROSITE-ProRule" id="PRU00510"/>
    </source>
</evidence>
<keyword evidence="1" id="KW-0479">Metal-binding</keyword>
<evidence type="ECO:0000259" key="5">
    <source>
        <dbReference type="Pfam" id="PF01258"/>
    </source>
</evidence>
<proteinExistence type="predicted"/>
<evidence type="ECO:0000256" key="1">
    <source>
        <dbReference type="ARBA" id="ARBA00022723"/>
    </source>
</evidence>
<dbReference type="InterPro" id="IPR000962">
    <property type="entry name" value="Znf_DskA_TraR"/>
</dbReference>
<dbReference type="PANTHER" id="PTHR38777">
    <property type="entry name" value="FELS-2 PROPHAGE PROTEIN"/>
    <property type="match status" value="1"/>
</dbReference>
<evidence type="ECO:0000256" key="2">
    <source>
        <dbReference type="ARBA" id="ARBA00022771"/>
    </source>
</evidence>
<dbReference type="RefSeq" id="WP_156614787.1">
    <property type="nucleotide sequence ID" value="NZ_WPHR01000007.1"/>
</dbReference>
<dbReference type="SUPFAM" id="SSF57716">
    <property type="entry name" value="Glucocorticoid receptor-like (DNA-binding domain)"/>
    <property type="match status" value="1"/>
</dbReference>